<name>A0A2D0SZA3_ICTPU</name>
<dbReference type="GeneID" id="108278861"/>
<sequence>MLRVKRDRDTTRGEMVLVMLAVLMAGAVSGDSLCDFPPAPLYYGILGKPVYLHIPIPSNTHHFCLKKDNNIILQGKREDHMLHKVYKNGVELFSSGSVKISHCVKNHSGEYQWETFHSDGKVQCDVTFMLQIHNHHHHHHLSSPDLHSLCQPSAESQHSSNSMNKNNESLLTPDCSSTKTALREQICVDSKVFLLLCGAMAVFLTLITAVCCLTITLKTTSQPCDHSPDFIPKVDILYAEVDVRSERMRKRKEAETLESETAIYSEVAQEINWETGNQTFTTYRLN</sequence>
<evidence type="ECO:0000256" key="2">
    <source>
        <dbReference type="SAM" id="Phobius"/>
    </source>
</evidence>
<feature type="compositionally biased region" description="Polar residues" evidence="1">
    <location>
        <begin position="150"/>
        <end position="170"/>
    </location>
</feature>
<feature type="transmembrane region" description="Helical" evidence="2">
    <location>
        <begin position="192"/>
        <end position="217"/>
    </location>
</feature>
<keyword evidence="2" id="KW-0812">Transmembrane</keyword>
<dbReference type="InterPro" id="IPR036179">
    <property type="entry name" value="Ig-like_dom_sf"/>
</dbReference>
<reference evidence="5" key="2">
    <citation type="submission" date="2025-08" db="UniProtKB">
        <authorList>
            <consortium name="RefSeq"/>
        </authorList>
    </citation>
    <scope>IDENTIFICATION</scope>
    <source>
        <tissue evidence="5">Blood</tissue>
    </source>
</reference>
<feature type="region of interest" description="Disordered" evidence="1">
    <location>
        <begin position="143"/>
        <end position="170"/>
    </location>
</feature>
<evidence type="ECO:0000256" key="1">
    <source>
        <dbReference type="SAM" id="MobiDB-lite"/>
    </source>
</evidence>
<keyword evidence="3" id="KW-0732">Signal</keyword>
<protein>
    <submittedName>
        <fullName evidence="5">Uncharacterized protein LOC108278861</fullName>
    </submittedName>
</protein>
<dbReference type="RefSeq" id="XP_017348002.1">
    <property type="nucleotide sequence ID" value="XM_017492513.3"/>
</dbReference>
<dbReference type="InterPro" id="IPR013783">
    <property type="entry name" value="Ig-like_fold"/>
</dbReference>
<dbReference type="Proteomes" id="UP000221080">
    <property type="component" value="Chromosome 18"/>
</dbReference>
<gene>
    <name evidence="5" type="primary">LOC108278861</name>
</gene>
<evidence type="ECO:0000256" key="3">
    <source>
        <dbReference type="SAM" id="SignalP"/>
    </source>
</evidence>
<dbReference type="OrthoDB" id="8901162at2759"/>
<organism evidence="4 5">
    <name type="scientific">Ictalurus punctatus</name>
    <name type="common">Channel catfish</name>
    <name type="synonym">Silurus punctatus</name>
    <dbReference type="NCBI Taxonomy" id="7998"/>
    <lineage>
        <taxon>Eukaryota</taxon>
        <taxon>Metazoa</taxon>
        <taxon>Chordata</taxon>
        <taxon>Craniata</taxon>
        <taxon>Vertebrata</taxon>
        <taxon>Euteleostomi</taxon>
        <taxon>Actinopterygii</taxon>
        <taxon>Neopterygii</taxon>
        <taxon>Teleostei</taxon>
        <taxon>Ostariophysi</taxon>
        <taxon>Siluriformes</taxon>
        <taxon>Ictaluridae</taxon>
        <taxon>Ictalurus</taxon>
    </lineage>
</organism>
<keyword evidence="2" id="KW-0472">Membrane</keyword>
<dbReference type="Gene3D" id="2.60.40.10">
    <property type="entry name" value="Immunoglobulins"/>
    <property type="match status" value="1"/>
</dbReference>
<dbReference type="SUPFAM" id="SSF48726">
    <property type="entry name" value="Immunoglobulin"/>
    <property type="match status" value="1"/>
</dbReference>
<feature type="signal peptide" evidence="3">
    <location>
        <begin position="1"/>
        <end position="30"/>
    </location>
</feature>
<accession>A0A2D0SZA3</accession>
<evidence type="ECO:0000313" key="5">
    <source>
        <dbReference type="RefSeq" id="XP_017348002.1"/>
    </source>
</evidence>
<keyword evidence="2" id="KW-1133">Transmembrane helix</keyword>
<evidence type="ECO:0000313" key="4">
    <source>
        <dbReference type="Proteomes" id="UP000221080"/>
    </source>
</evidence>
<proteinExistence type="predicted"/>
<feature type="chain" id="PRO_5012700278" evidence="3">
    <location>
        <begin position="31"/>
        <end position="286"/>
    </location>
</feature>
<dbReference type="AlphaFoldDB" id="A0A2D0SZA3"/>
<reference evidence="4" key="1">
    <citation type="journal article" date="2016" name="Nat. Commun.">
        <title>The channel catfish genome sequence provides insights into the evolution of scale formation in teleosts.</title>
        <authorList>
            <person name="Liu Z."/>
            <person name="Liu S."/>
            <person name="Yao J."/>
            <person name="Bao L."/>
            <person name="Zhang J."/>
            <person name="Li Y."/>
            <person name="Jiang C."/>
            <person name="Sun L."/>
            <person name="Wang R."/>
            <person name="Zhang Y."/>
            <person name="Zhou T."/>
            <person name="Zeng Q."/>
            <person name="Fu Q."/>
            <person name="Gao S."/>
            <person name="Li N."/>
            <person name="Koren S."/>
            <person name="Jiang Y."/>
            <person name="Zimin A."/>
            <person name="Xu P."/>
            <person name="Phillippy A.M."/>
            <person name="Geng X."/>
            <person name="Song L."/>
            <person name="Sun F."/>
            <person name="Li C."/>
            <person name="Wang X."/>
            <person name="Chen A."/>
            <person name="Jin Y."/>
            <person name="Yuan Z."/>
            <person name="Yang Y."/>
            <person name="Tan S."/>
            <person name="Peatman E."/>
            <person name="Lu J."/>
            <person name="Qin Z."/>
            <person name="Dunham R."/>
            <person name="Li Z."/>
            <person name="Sonstegard T."/>
            <person name="Feng J."/>
            <person name="Danzmann R.G."/>
            <person name="Schroeder S."/>
            <person name="Scheffler B."/>
            <person name="Duke M.V."/>
            <person name="Ballard L."/>
            <person name="Kucuktas H."/>
            <person name="Kaltenboeck L."/>
            <person name="Liu H."/>
            <person name="Armbruster J."/>
            <person name="Xie Y."/>
            <person name="Kirby M.L."/>
            <person name="Tian Y."/>
            <person name="Flanagan M.E."/>
            <person name="Mu W."/>
            <person name="Waldbieser G.C."/>
        </authorList>
    </citation>
    <scope>NUCLEOTIDE SEQUENCE [LARGE SCALE GENOMIC DNA]</scope>
    <source>
        <strain evidence="4">SDA103</strain>
    </source>
</reference>
<keyword evidence="4" id="KW-1185">Reference proteome</keyword>
<dbReference type="KEGG" id="ipu:108278861"/>